<keyword evidence="2 8" id="KW-0963">Cytoplasm</keyword>
<evidence type="ECO:0000256" key="6">
    <source>
        <dbReference type="ARBA" id="ARBA00023004"/>
    </source>
</evidence>
<dbReference type="GO" id="GO:0035599">
    <property type="term" value="F:aspartic acid methylthiotransferase activity"/>
    <property type="evidence" value="ECO:0007669"/>
    <property type="project" value="TreeGrafter"/>
</dbReference>
<evidence type="ECO:0000256" key="8">
    <source>
        <dbReference type="HAMAP-Rule" id="MF_01865"/>
    </source>
</evidence>
<keyword evidence="1 8" id="KW-0004">4Fe-4S</keyword>
<dbReference type="Proteomes" id="UP000824135">
    <property type="component" value="Unassembled WGS sequence"/>
</dbReference>
<comment type="cofactor">
    <cofactor evidence="8">
        <name>[4Fe-4S] cluster</name>
        <dbReference type="ChEBI" id="CHEBI:49883"/>
    </cofactor>
    <text evidence="8">Binds 2 [4Fe-4S] clusters. One cluster is coordinated with 3 cysteines and an exchangeable S-adenosyl-L-methionine.</text>
</comment>
<dbReference type="CDD" id="cd01335">
    <property type="entry name" value="Radical_SAM"/>
    <property type="match status" value="1"/>
</dbReference>
<sequence length="441" mass="49623">MSVLDGKKFGLISLGCDKNRVDAERLLGCIRGRGYPITDDIKEANVLIVNTCAFLNDARKEAIDTVLECDACRGGNLEKLVVSGCLPQKYIGELFPSLTEADVFLGTGDADVLLEAVERSYAEGRVNFVGKGKEKMEPRVVTTPLHYAYLKIADGCNNFCTYCLIPKIRGKYRSYPFGDLLQEAESLGDVELILVAQDTTRYGIDLYGKKRFAELIRALSSLENVQSIRLLYCYPEAIDDELIAEIKNNRKVAKYIDIPLQHSEDRILKLMNRRGSRAEYLHLIEKLRGAVPGIAIRSTFIAGFPTETEEEVAALGEFLREAKLTNCGFFAYSREPETAAYRLKGQIPERVKQRRVRELYRVQEEISASYLQGWVGKKIEVVCDGIDYERGLFVGRAYFSAPEIDGKVYFNAPEACQGERYTVLVTGSDSYDLFARTEDFE</sequence>
<dbReference type="SFLD" id="SFLDG01082">
    <property type="entry name" value="B12-binding_domain_containing"/>
    <property type="match status" value="1"/>
</dbReference>
<dbReference type="InterPro" id="IPR023404">
    <property type="entry name" value="rSAM_horseshoe"/>
</dbReference>
<dbReference type="Pfam" id="PF04055">
    <property type="entry name" value="Radical_SAM"/>
    <property type="match status" value="1"/>
</dbReference>
<dbReference type="GO" id="GO:0140101">
    <property type="term" value="F:catalytic activity, acting on a tRNA"/>
    <property type="evidence" value="ECO:0007669"/>
    <property type="project" value="UniProtKB-ARBA"/>
</dbReference>
<feature type="domain" description="Radical SAM core" evidence="10">
    <location>
        <begin position="142"/>
        <end position="369"/>
    </location>
</feature>
<feature type="binding site" evidence="8">
    <location>
        <position position="85"/>
    </location>
    <ligand>
        <name>[4Fe-4S] cluster</name>
        <dbReference type="ChEBI" id="CHEBI:49883"/>
        <label>1</label>
    </ligand>
</feature>
<dbReference type="SFLD" id="SFLDF00274">
    <property type="entry name" value="ribosomal_protein_S12_methylth"/>
    <property type="match status" value="1"/>
</dbReference>
<reference evidence="11" key="2">
    <citation type="submission" date="2021-04" db="EMBL/GenBank/DDBJ databases">
        <authorList>
            <person name="Gilroy R."/>
        </authorList>
    </citation>
    <scope>NUCLEOTIDE SEQUENCE</scope>
    <source>
        <strain evidence="11">CHK199-9574</strain>
    </source>
</reference>
<dbReference type="InterPro" id="IPR005840">
    <property type="entry name" value="Ribosomal_uS12_MeSTrfase_RimO"/>
</dbReference>
<evidence type="ECO:0000259" key="10">
    <source>
        <dbReference type="PROSITE" id="PS51918"/>
    </source>
</evidence>
<dbReference type="InterPro" id="IPR020612">
    <property type="entry name" value="Methylthiotransferase_CS"/>
</dbReference>
<dbReference type="GO" id="GO:0035600">
    <property type="term" value="P:tRNA methylthiolation"/>
    <property type="evidence" value="ECO:0007669"/>
    <property type="project" value="UniProtKB-ARBA"/>
</dbReference>
<feature type="binding site" evidence="8">
    <location>
        <position position="163"/>
    </location>
    <ligand>
        <name>[4Fe-4S] cluster</name>
        <dbReference type="ChEBI" id="CHEBI:49883"/>
        <label>2</label>
        <note>4Fe-4S-S-AdoMet</note>
    </ligand>
</feature>
<evidence type="ECO:0000256" key="2">
    <source>
        <dbReference type="ARBA" id="ARBA00022490"/>
    </source>
</evidence>
<dbReference type="SUPFAM" id="SSF102114">
    <property type="entry name" value="Radical SAM enzymes"/>
    <property type="match status" value="1"/>
</dbReference>
<evidence type="ECO:0000256" key="4">
    <source>
        <dbReference type="ARBA" id="ARBA00022691"/>
    </source>
</evidence>
<evidence type="ECO:0000256" key="3">
    <source>
        <dbReference type="ARBA" id="ARBA00022679"/>
    </source>
</evidence>
<proteinExistence type="inferred from homology"/>
<comment type="subcellular location">
    <subcellularLocation>
        <location evidence="8">Cytoplasm</location>
    </subcellularLocation>
</comment>
<dbReference type="PANTHER" id="PTHR43837">
    <property type="entry name" value="RIBOSOMAL PROTEIN S12 METHYLTHIOTRANSFERASE RIMO"/>
    <property type="match status" value="1"/>
</dbReference>
<dbReference type="InterPro" id="IPR038135">
    <property type="entry name" value="Methylthiotransferase_N_sf"/>
</dbReference>
<feature type="domain" description="MTTase N-terminal" evidence="9">
    <location>
        <begin position="7"/>
        <end position="122"/>
    </location>
</feature>
<evidence type="ECO:0000259" key="9">
    <source>
        <dbReference type="PROSITE" id="PS51449"/>
    </source>
</evidence>
<dbReference type="InterPro" id="IPR002792">
    <property type="entry name" value="TRAM_dom"/>
</dbReference>
<dbReference type="GO" id="GO:0051539">
    <property type="term" value="F:4 iron, 4 sulfur cluster binding"/>
    <property type="evidence" value="ECO:0007669"/>
    <property type="project" value="UniProtKB-UniRule"/>
</dbReference>
<feature type="binding site" evidence="8">
    <location>
        <position position="16"/>
    </location>
    <ligand>
        <name>[4Fe-4S] cluster</name>
        <dbReference type="ChEBI" id="CHEBI:49883"/>
        <label>1</label>
    </ligand>
</feature>
<dbReference type="PROSITE" id="PS51918">
    <property type="entry name" value="RADICAL_SAM"/>
    <property type="match status" value="1"/>
</dbReference>
<feature type="binding site" evidence="8">
    <location>
        <position position="160"/>
    </location>
    <ligand>
        <name>[4Fe-4S] cluster</name>
        <dbReference type="ChEBI" id="CHEBI:49883"/>
        <label>2</label>
        <note>4Fe-4S-S-AdoMet</note>
    </ligand>
</feature>
<keyword evidence="5 8" id="KW-0479">Metal-binding</keyword>
<dbReference type="HAMAP" id="MF_01865">
    <property type="entry name" value="MTTase_RimO"/>
    <property type="match status" value="1"/>
</dbReference>
<gene>
    <name evidence="8 11" type="primary">rimO</name>
    <name evidence="11" type="ORF">H9728_05000</name>
</gene>
<protein>
    <recommendedName>
        <fullName evidence="8">Ribosomal protein uS12 methylthiotransferase RimO</fullName>
        <shortName evidence="8">uS12 MTTase</shortName>
        <shortName evidence="8">uS12 methylthiotransferase</shortName>
        <ecNumber evidence="8">2.8.4.4</ecNumber>
    </recommendedName>
    <alternativeName>
        <fullName evidence="8">Ribosomal protein uS12 (aspartate-C(3))-methylthiotransferase</fullName>
    </alternativeName>
    <alternativeName>
        <fullName evidence="8">Ribosome maturation factor RimO</fullName>
    </alternativeName>
</protein>
<dbReference type="Gene3D" id="3.40.50.12160">
    <property type="entry name" value="Methylthiotransferase, N-terminal domain"/>
    <property type="match status" value="1"/>
</dbReference>
<keyword evidence="6 8" id="KW-0408">Iron</keyword>
<dbReference type="InterPro" id="IPR013848">
    <property type="entry name" value="Methylthiotransferase_N"/>
</dbReference>
<evidence type="ECO:0000256" key="5">
    <source>
        <dbReference type="ARBA" id="ARBA00022723"/>
    </source>
</evidence>
<reference evidence="11" key="1">
    <citation type="journal article" date="2021" name="PeerJ">
        <title>Extensive microbial diversity within the chicken gut microbiome revealed by metagenomics and culture.</title>
        <authorList>
            <person name="Gilroy R."/>
            <person name="Ravi A."/>
            <person name="Getino M."/>
            <person name="Pursley I."/>
            <person name="Horton D.L."/>
            <person name="Alikhan N.F."/>
            <person name="Baker D."/>
            <person name="Gharbi K."/>
            <person name="Hall N."/>
            <person name="Watson M."/>
            <person name="Adriaenssens E.M."/>
            <person name="Foster-Nyarko E."/>
            <person name="Jarju S."/>
            <person name="Secka A."/>
            <person name="Antonio M."/>
            <person name="Oren A."/>
            <person name="Chaudhuri R.R."/>
            <person name="La Ragione R."/>
            <person name="Hildebrand F."/>
            <person name="Pallen M.J."/>
        </authorList>
    </citation>
    <scope>NUCLEOTIDE SEQUENCE</scope>
    <source>
        <strain evidence="11">CHK199-9574</strain>
    </source>
</reference>
<dbReference type="Pfam" id="PF00919">
    <property type="entry name" value="UPF0004"/>
    <property type="match status" value="1"/>
</dbReference>
<dbReference type="InterPro" id="IPR005839">
    <property type="entry name" value="Methylthiotransferase"/>
</dbReference>
<dbReference type="FunFam" id="3.80.30.20:FF:000001">
    <property type="entry name" value="tRNA-2-methylthio-N(6)-dimethylallyladenosine synthase 2"/>
    <property type="match status" value="1"/>
</dbReference>
<dbReference type="Gene3D" id="2.40.50.140">
    <property type="entry name" value="Nucleic acid-binding proteins"/>
    <property type="match status" value="1"/>
</dbReference>
<keyword evidence="11" id="KW-0689">Ribosomal protein</keyword>
<dbReference type="EMBL" id="DXCO01000035">
    <property type="protein sequence ID" value="HIY78383.1"/>
    <property type="molecule type" value="Genomic_DNA"/>
</dbReference>
<evidence type="ECO:0000313" key="11">
    <source>
        <dbReference type="EMBL" id="HIY78383.1"/>
    </source>
</evidence>
<keyword evidence="3 8" id="KW-0808">Transferase</keyword>
<dbReference type="SFLD" id="SFLDG01061">
    <property type="entry name" value="methylthiotransferase"/>
    <property type="match status" value="1"/>
</dbReference>
<evidence type="ECO:0000256" key="1">
    <source>
        <dbReference type="ARBA" id="ARBA00022485"/>
    </source>
</evidence>
<comment type="similarity">
    <text evidence="8">Belongs to the methylthiotransferase family. RimO subfamily.</text>
</comment>
<dbReference type="NCBIfam" id="TIGR00089">
    <property type="entry name" value="MiaB/RimO family radical SAM methylthiotransferase"/>
    <property type="match status" value="1"/>
</dbReference>
<comment type="caution">
    <text evidence="11">The sequence shown here is derived from an EMBL/GenBank/DDBJ whole genome shotgun (WGS) entry which is preliminary data.</text>
</comment>
<accession>A0A9D1ZBK0</accession>
<feature type="binding site" evidence="8">
    <location>
        <position position="156"/>
    </location>
    <ligand>
        <name>[4Fe-4S] cluster</name>
        <dbReference type="ChEBI" id="CHEBI:49883"/>
        <label>2</label>
        <note>4Fe-4S-S-AdoMet</note>
    </ligand>
</feature>
<dbReference type="InterPro" id="IPR006638">
    <property type="entry name" value="Elp3/MiaA/NifB-like_rSAM"/>
</dbReference>
<keyword evidence="4 8" id="KW-0949">S-adenosyl-L-methionine</keyword>
<dbReference type="GO" id="GO:0005829">
    <property type="term" value="C:cytosol"/>
    <property type="evidence" value="ECO:0007669"/>
    <property type="project" value="TreeGrafter"/>
</dbReference>
<dbReference type="InterPro" id="IPR058240">
    <property type="entry name" value="rSAM_sf"/>
</dbReference>
<dbReference type="PROSITE" id="PS01278">
    <property type="entry name" value="MTTASE_RADICAL"/>
    <property type="match status" value="1"/>
</dbReference>
<dbReference type="EC" id="2.8.4.4" evidence="8"/>
<dbReference type="PROSITE" id="PS51449">
    <property type="entry name" value="MTTASE_N"/>
    <property type="match status" value="1"/>
</dbReference>
<comment type="catalytic activity">
    <reaction evidence="8">
        <text>L-aspartate(89)-[ribosomal protein uS12]-hydrogen + (sulfur carrier)-SH + AH2 + 2 S-adenosyl-L-methionine = 3-methylsulfanyl-L-aspartate(89)-[ribosomal protein uS12]-hydrogen + (sulfur carrier)-H + 5'-deoxyadenosine + L-methionine + A + S-adenosyl-L-homocysteine + 2 H(+)</text>
        <dbReference type="Rhea" id="RHEA:37087"/>
        <dbReference type="Rhea" id="RHEA-COMP:10460"/>
        <dbReference type="Rhea" id="RHEA-COMP:10461"/>
        <dbReference type="Rhea" id="RHEA-COMP:14737"/>
        <dbReference type="Rhea" id="RHEA-COMP:14739"/>
        <dbReference type="ChEBI" id="CHEBI:13193"/>
        <dbReference type="ChEBI" id="CHEBI:15378"/>
        <dbReference type="ChEBI" id="CHEBI:17319"/>
        <dbReference type="ChEBI" id="CHEBI:17499"/>
        <dbReference type="ChEBI" id="CHEBI:29917"/>
        <dbReference type="ChEBI" id="CHEBI:29961"/>
        <dbReference type="ChEBI" id="CHEBI:57844"/>
        <dbReference type="ChEBI" id="CHEBI:57856"/>
        <dbReference type="ChEBI" id="CHEBI:59789"/>
        <dbReference type="ChEBI" id="CHEBI:64428"/>
        <dbReference type="ChEBI" id="CHEBI:73599"/>
        <dbReference type="EC" id="2.8.4.4"/>
    </reaction>
</comment>
<dbReference type="GO" id="GO:0005840">
    <property type="term" value="C:ribosome"/>
    <property type="evidence" value="ECO:0007669"/>
    <property type="project" value="UniProtKB-KW"/>
</dbReference>
<dbReference type="PANTHER" id="PTHR43837:SF1">
    <property type="entry name" value="RIBOSOMAL PROTEIN US12 METHYLTHIOTRANSFERASE RIMO"/>
    <property type="match status" value="1"/>
</dbReference>
<comment type="function">
    <text evidence="8">Catalyzes the methylthiolation of an aspartic acid residue of ribosomal protein uS12.</text>
</comment>
<evidence type="ECO:0000256" key="7">
    <source>
        <dbReference type="ARBA" id="ARBA00023014"/>
    </source>
</evidence>
<organism evidence="11 12">
    <name type="scientific">Candidatus Borkfalkia excrementavium</name>
    <dbReference type="NCBI Taxonomy" id="2838505"/>
    <lineage>
        <taxon>Bacteria</taxon>
        <taxon>Bacillati</taxon>
        <taxon>Bacillota</taxon>
        <taxon>Clostridia</taxon>
        <taxon>Christensenellales</taxon>
        <taxon>Christensenellaceae</taxon>
        <taxon>Candidatus Borkfalkia</taxon>
    </lineage>
</organism>
<keyword evidence="11" id="KW-0687">Ribonucleoprotein</keyword>
<dbReference type="SMART" id="SM00729">
    <property type="entry name" value="Elp3"/>
    <property type="match status" value="1"/>
</dbReference>
<dbReference type="GO" id="GO:0103039">
    <property type="term" value="F:protein methylthiotransferase activity"/>
    <property type="evidence" value="ECO:0007669"/>
    <property type="project" value="UniProtKB-EC"/>
</dbReference>
<dbReference type="Pfam" id="PF18693">
    <property type="entry name" value="TRAM_2"/>
    <property type="match status" value="1"/>
</dbReference>
<keyword evidence="7 8" id="KW-0411">Iron-sulfur</keyword>
<dbReference type="SFLD" id="SFLDS00029">
    <property type="entry name" value="Radical_SAM"/>
    <property type="match status" value="1"/>
</dbReference>
<evidence type="ECO:0000313" key="12">
    <source>
        <dbReference type="Proteomes" id="UP000824135"/>
    </source>
</evidence>
<name>A0A9D1ZBK0_9FIRM</name>
<dbReference type="InterPro" id="IPR007197">
    <property type="entry name" value="rSAM"/>
</dbReference>
<dbReference type="Gene3D" id="3.80.30.20">
    <property type="entry name" value="tm_1862 like domain"/>
    <property type="match status" value="1"/>
</dbReference>
<dbReference type="GO" id="GO:0046872">
    <property type="term" value="F:metal ion binding"/>
    <property type="evidence" value="ECO:0007669"/>
    <property type="project" value="UniProtKB-KW"/>
</dbReference>
<dbReference type="AlphaFoldDB" id="A0A9D1ZBK0"/>
<dbReference type="NCBIfam" id="TIGR01125">
    <property type="entry name" value="30S ribosomal protein S12 methylthiotransferase RimO"/>
    <property type="match status" value="1"/>
</dbReference>
<feature type="binding site" evidence="8">
    <location>
        <position position="52"/>
    </location>
    <ligand>
        <name>[4Fe-4S] cluster</name>
        <dbReference type="ChEBI" id="CHEBI:49883"/>
        <label>1</label>
    </ligand>
</feature>
<dbReference type="InterPro" id="IPR012340">
    <property type="entry name" value="NA-bd_OB-fold"/>
</dbReference>